<dbReference type="OrthoDB" id="9803238at2"/>
<dbReference type="Pfam" id="PF14528">
    <property type="entry name" value="LAGLIDADG_3"/>
    <property type="match status" value="1"/>
</dbReference>
<feature type="domain" description="DOD-type homing endonuclease" evidence="6">
    <location>
        <begin position="488"/>
        <end position="634"/>
    </location>
</feature>
<dbReference type="GO" id="GO:0016616">
    <property type="term" value="F:oxidoreductase activity, acting on the CH-OH group of donors, NAD or NADP as acceptor"/>
    <property type="evidence" value="ECO:0007669"/>
    <property type="project" value="InterPro"/>
</dbReference>
<evidence type="ECO:0000256" key="2">
    <source>
        <dbReference type="ARBA" id="ARBA00022813"/>
    </source>
</evidence>
<dbReference type="SMART" id="SM00984">
    <property type="entry name" value="UDPG_MGDP_dh_C"/>
    <property type="match status" value="1"/>
</dbReference>
<dbReference type="Pfam" id="PF03720">
    <property type="entry name" value="UDPG_MGDP_dh_C"/>
    <property type="match status" value="1"/>
</dbReference>
<dbReference type="SMART" id="SM00306">
    <property type="entry name" value="HintN"/>
    <property type="match status" value="1"/>
</dbReference>
<dbReference type="InterPro" id="IPR014027">
    <property type="entry name" value="UDP-Glc/GDP-Man_DH_C"/>
</dbReference>
<evidence type="ECO:0000256" key="5">
    <source>
        <dbReference type="ARBA" id="ARBA00023027"/>
    </source>
</evidence>
<dbReference type="InterPro" id="IPR006142">
    <property type="entry name" value="INTEIN"/>
</dbReference>
<evidence type="ECO:0000256" key="4">
    <source>
        <dbReference type="ARBA" id="ARBA00023002"/>
    </source>
</evidence>
<dbReference type="GO" id="GO:0016539">
    <property type="term" value="P:intein-mediated protein splicing"/>
    <property type="evidence" value="ECO:0007669"/>
    <property type="project" value="InterPro"/>
</dbReference>
<dbReference type="InterPro" id="IPR027434">
    <property type="entry name" value="Homing_endonucl"/>
</dbReference>
<dbReference type="EMBL" id="VIGC01000005">
    <property type="protein sequence ID" value="TQE97043.1"/>
    <property type="molecule type" value="Genomic_DNA"/>
</dbReference>
<dbReference type="InterPro" id="IPR001732">
    <property type="entry name" value="UDP-Glc/GDP-Man_DH_N"/>
</dbReference>
<dbReference type="InParanoid" id="A0A540VLN0"/>
<organism evidence="7 8">
    <name type="scientific">Litorilinea aerophila</name>
    <dbReference type="NCBI Taxonomy" id="1204385"/>
    <lineage>
        <taxon>Bacteria</taxon>
        <taxon>Bacillati</taxon>
        <taxon>Chloroflexota</taxon>
        <taxon>Caldilineae</taxon>
        <taxon>Caldilineales</taxon>
        <taxon>Caldilineaceae</taxon>
        <taxon>Litorilinea</taxon>
    </lineage>
</organism>
<dbReference type="PROSITE" id="PS50819">
    <property type="entry name" value="INTEIN_ENDONUCLEASE"/>
    <property type="match status" value="1"/>
</dbReference>
<dbReference type="SUPFAM" id="SSF51294">
    <property type="entry name" value="Hedgehog/intein (Hint) domain"/>
    <property type="match status" value="1"/>
</dbReference>
<protein>
    <submittedName>
        <fullName evidence="7">Nucleotide sugar dehydrogenase</fullName>
    </submittedName>
</protein>
<dbReference type="InterPro" id="IPR004860">
    <property type="entry name" value="LAGLIDADG_dom"/>
</dbReference>
<dbReference type="PANTHER" id="PTHR43750:SF3">
    <property type="entry name" value="UDP-GLUCOSE 6-DEHYDROGENASE TUAD"/>
    <property type="match status" value="1"/>
</dbReference>
<dbReference type="InterPro" id="IPR006141">
    <property type="entry name" value="Intein_N"/>
</dbReference>
<dbReference type="NCBIfam" id="TIGR03026">
    <property type="entry name" value="NDP-sugDHase"/>
    <property type="match status" value="1"/>
</dbReference>
<dbReference type="PRINTS" id="PR00379">
    <property type="entry name" value="INTEIN"/>
</dbReference>
<dbReference type="Pfam" id="PF00984">
    <property type="entry name" value="UDPG_MGDP_dh"/>
    <property type="match status" value="1"/>
</dbReference>
<keyword evidence="8" id="KW-1185">Reference proteome</keyword>
<dbReference type="SUPFAM" id="SSF48179">
    <property type="entry name" value="6-phosphogluconate dehydrogenase C-terminal domain-like"/>
    <property type="match status" value="1"/>
</dbReference>
<evidence type="ECO:0000256" key="3">
    <source>
        <dbReference type="ARBA" id="ARBA00023000"/>
    </source>
</evidence>
<gene>
    <name evidence="7" type="ORF">FKZ61_05255</name>
</gene>
<dbReference type="Proteomes" id="UP000317371">
    <property type="component" value="Unassembled WGS sequence"/>
</dbReference>
<accession>A0A540VLN0</accession>
<evidence type="ECO:0000256" key="1">
    <source>
        <dbReference type="ARBA" id="ARBA00006601"/>
    </source>
</evidence>
<dbReference type="GO" id="GO:0004519">
    <property type="term" value="F:endonuclease activity"/>
    <property type="evidence" value="ECO:0007669"/>
    <property type="project" value="InterPro"/>
</dbReference>
<dbReference type="InterPro" id="IPR008927">
    <property type="entry name" value="6-PGluconate_DH-like_C_sf"/>
</dbReference>
<dbReference type="Pfam" id="PF03721">
    <property type="entry name" value="UDPG_MGDP_dh_N"/>
    <property type="match status" value="1"/>
</dbReference>
<dbReference type="Gene3D" id="3.10.28.10">
    <property type="entry name" value="Homing endonucleases"/>
    <property type="match status" value="1"/>
</dbReference>
<dbReference type="AlphaFoldDB" id="A0A540VLN0"/>
<dbReference type="GO" id="GO:0051287">
    <property type="term" value="F:NAD binding"/>
    <property type="evidence" value="ECO:0007669"/>
    <property type="project" value="InterPro"/>
</dbReference>
<keyword evidence="2" id="KW-0068">Autocatalytic cleavage</keyword>
<dbReference type="PROSITE" id="PS50817">
    <property type="entry name" value="INTEIN_N_TER"/>
    <property type="match status" value="1"/>
</dbReference>
<dbReference type="InterPro" id="IPR036844">
    <property type="entry name" value="Hint_dom_sf"/>
</dbReference>
<comment type="similarity">
    <text evidence="1">Belongs to the UDP-glucose/GDP-mannose dehydrogenase family.</text>
</comment>
<dbReference type="PANTHER" id="PTHR43750">
    <property type="entry name" value="UDP-GLUCOSE 6-DEHYDROGENASE TUAD"/>
    <property type="match status" value="1"/>
</dbReference>
<dbReference type="PROSITE" id="PS50818">
    <property type="entry name" value="INTEIN_C_TER"/>
    <property type="match status" value="1"/>
</dbReference>
<dbReference type="SMART" id="SM00305">
    <property type="entry name" value="HintC"/>
    <property type="match status" value="1"/>
</dbReference>
<dbReference type="InterPro" id="IPR004042">
    <property type="entry name" value="Intein_endonuc_central"/>
</dbReference>
<dbReference type="InterPro" id="IPR014026">
    <property type="entry name" value="UDP-Glc/GDP-Man_DH_dimer"/>
</dbReference>
<dbReference type="InterPro" id="IPR030934">
    <property type="entry name" value="Intein_C"/>
</dbReference>
<dbReference type="InterPro" id="IPR036220">
    <property type="entry name" value="UDP-Glc/GDP-Man_DH_C_sf"/>
</dbReference>
<dbReference type="SUPFAM" id="SSF51735">
    <property type="entry name" value="NAD(P)-binding Rossmann-fold domains"/>
    <property type="match status" value="1"/>
</dbReference>
<dbReference type="Gene3D" id="1.20.5.100">
    <property type="entry name" value="Cytochrome c1, transmembrane anchor, C-terminal"/>
    <property type="match status" value="1"/>
</dbReference>
<dbReference type="Gene3D" id="3.40.50.720">
    <property type="entry name" value="NAD(P)-binding Rossmann-like Domain"/>
    <property type="match status" value="3"/>
</dbReference>
<dbReference type="SUPFAM" id="SSF52413">
    <property type="entry name" value="UDP-glucose/GDP-mannose dehydrogenase C-terminal domain"/>
    <property type="match status" value="1"/>
</dbReference>
<sequence>MKNIAVAGTGYVGLSTGTCFADMGNKVTCIDINEEKIEMLRRGEVPIYEPGLSELITRNVKAGRLFFTTDYAEALADAEFVFICVGTPSGVDGEADLRYVRMAAESIAQAMDHPLIVVNKSTVPVGTGDWVADIIQRSQPKPIPFDVVSCPEFTREGSAIYDFMNPDRVVLGSKNPEAAEKVAQLHLPLRTRIVVTDLRTAEMIKYASNAFLATKISFINEIAAICEKLGADVQEVAVGMGYDKRIGPHFLNAGLGYGGSCFEGDETVFTLNSPNVAAESFEALFANAGEPFQGDTVQVCTPRDRRVLAFDLETGRPTLAEVKAVTRRPYKGTMVEIKASMGRTLRVTADHPVIVRAGAGLEIVPALAVTPGDQLLALCDLPAVEEITRLDLVQLLAGTELEKDVHVAPTDDSFRAQYTHFADHIPPEMLRYPYDIRRKNRMPLRLFRHLREKGVLHVPAEKLQLYTAKGAGTRLNAVIPVDADLLRFCGYYLAEGYISCDRGRAGATRERVGLTFHQDEAEYIADVRRILERWGLKFIERRSSNAVTTVVSSRIFAWLLRDVLKLGTRSEDKALPRLAFNVASELRHELLRGAFSGDGAVTAVQNGRNLIFEYATVSKQLADGMVLLMQSLGIVPSVRKRWMNKSKQPAYILRVSGYGQLAALQDVFGARHRAAIGSVLEGYQRHIRQRGFSREGGVATLTVQAVEYEEVETTVYSLETSTGTLVASSGLICHNCFPKDVKALEHMALVQGSHPSLLRAVMEINRDARRWPIVTLRKLLDNNLDQRRIGLLGLAFKPNTDDIRDAPALEIARMLQYEGALVSGYDPVAMANAARENPELCLAEDPYDLARDKDALIICTEWNEFKHLDLARIRDLMARPIIIDGRNIYEVQAMKELGFIYRAVGRGASFENGA</sequence>
<dbReference type="InterPro" id="IPR036291">
    <property type="entry name" value="NAD(P)-bd_dom_sf"/>
</dbReference>
<dbReference type="NCBIfam" id="TIGR01445">
    <property type="entry name" value="intein_Nterm"/>
    <property type="match status" value="1"/>
</dbReference>
<evidence type="ECO:0000313" key="7">
    <source>
        <dbReference type="EMBL" id="TQE97043.1"/>
    </source>
</evidence>
<proteinExistence type="inferred from homology"/>
<dbReference type="InterPro" id="IPR003586">
    <property type="entry name" value="Hint_dom_C"/>
</dbReference>
<reference evidence="7 8" key="1">
    <citation type="submission" date="2019-06" db="EMBL/GenBank/DDBJ databases">
        <title>Genome sequence of Litorilinea aerophila BAA-2444.</title>
        <authorList>
            <person name="Maclea K.S."/>
            <person name="Maurais E.G."/>
            <person name="Iannazzi L.C."/>
        </authorList>
    </citation>
    <scope>NUCLEOTIDE SEQUENCE [LARGE SCALE GENOMIC DNA]</scope>
    <source>
        <strain evidence="7 8">ATCC BAA-2444</strain>
    </source>
</reference>
<dbReference type="CDD" id="cd00081">
    <property type="entry name" value="Hint"/>
    <property type="match status" value="1"/>
</dbReference>
<keyword evidence="3" id="KW-0651">Protein splicing</keyword>
<evidence type="ECO:0000313" key="8">
    <source>
        <dbReference type="Proteomes" id="UP000317371"/>
    </source>
</evidence>
<keyword evidence="4" id="KW-0560">Oxidoreductase</keyword>
<evidence type="ECO:0000259" key="6">
    <source>
        <dbReference type="PROSITE" id="PS50819"/>
    </source>
</evidence>
<keyword evidence="5" id="KW-0520">NAD</keyword>
<name>A0A540VLN0_9CHLR</name>
<dbReference type="InterPro" id="IPR017476">
    <property type="entry name" value="UDP-Glc/GDP-Man"/>
</dbReference>
<dbReference type="Gene3D" id="2.170.16.10">
    <property type="entry name" value="Hedgehog/Intein (Hint) domain"/>
    <property type="match status" value="1"/>
</dbReference>
<comment type="caution">
    <text evidence="7">The sequence shown here is derived from an EMBL/GenBank/DDBJ whole genome shotgun (WGS) entry which is preliminary data.</text>
</comment>
<dbReference type="SUPFAM" id="SSF55608">
    <property type="entry name" value="Homing endonucleases"/>
    <property type="match status" value="1"/>
</dbReference>
<dbReference type="InterPro" id="IPR003587">
    <property type="entry name" value="Hint_dom_N"/>
</dbReference>
<dbReference type="RefSeq" id="WP_141609028.1">
    <property type="nucleotide sequence ID" value="NZ_VIGC02000005.1"/>
</dbReference>
<dbReference type="FunCoup" id="A0A540VLN0">
    <property type="interactions" value="421"/>
</dbReference>